<gene>
    <name evidence="1" type="ORF">GCM10007857_78350</name>
</gene>
<name>A0ABQ6B9S2_9BRAD</name>
<evidence type="ECO:0000313" key="2">
    <source>
        <dbReference type="Proteomes" id="UP001156905"/>
    </source>
</evidence>
<accession>A0ABQ6B9S2</accession>
<protein>
    <recommendedName>
        <fullName evidence="3">Secreted protein</fullName>
    </recommendedName>
</protein>
<dbReference type="EMBL" id="BSOW01000042">
    <property type="protein sequence ID" value="GLR91119.1"/>
    <property type="molecule type" value="Genomic_DNA"/>
</dbReference>
<sequence length="93" mass="10297">MISGRMVLKIGAGASIWWPCRNAAESNLRAVASARRSHHNPMLIMKIEATTPSPRAANGIVPKNGIGIAFCIDCVSLRMRWHPSAYRESIRLR</sequence>
<evidence type="ECO:0000313" key="1">
    <source>
        <dbReference type="EMBL" id="GLR91119.1"/>
    </source>
</evidence>
<evidence type="ECO:0008006" key="3">
    <source>
        <dbReference type="Google" id="ProtNLM"/>
    </source>
</evidence>
<comment type="caution">
    <text evidence="1">The sequence shown here is derived from an EMBL/GenBank/DDBJ whole genome shotgun (WGS) entry which is preliminary data.</text>
</comment>
<organism evidence="1 2">
    <name type="scientific">Bradyrhizobium iriomotense</name>
    <dbReference type="NCBI Taxonomy" id="441950"/>
    <lineage>
        <taxon>Bacteria</taxon>
        <taxon>Pseudomonadati</taxon>
        <taxon>Pseudomonadota</taxon>
        <taxon>Alphaproteobacteria</taxon>
        <taxon>Hyphomicrobiales</taxon>
        <taxon>Nitrobacteraceae</taxon>
        <taxon>Bradyrhizobium</taxon>
    </lineage>
</organism>
<reference evidence="2" key="1">
    <citation type="journal article" date="2019" name="Int. J. Syst. Evol. Microbiol.">
        <title>The Global Catalogue of Microorganisms (GCM) 10K type strain sequencing project: providing services to taxonomists for standard genome sequencing and annotation.</title>
        <authorList>
            <consortium name="The Broad Institute Genomics Platform"/>
            <consortium name="The Broad Institute Genome Sequencing Center for Infectious Disease"/>
            <person name="Wu L."/>
            <person name="Ma J."/>
        </authorList>
    </citation>
    <scope>NUCLEOTIDE SEQUENCE [LARGE SCALE GENOMIC DNA]</scope>
    <source>
        <strain evidence="2">NBRC 102520</strain>
    </source>
</reference>
<dbReference type="Proteomes" id="UP001156905">
    <property type="component" value="Unassembled WGS sequence"/>
</dbReference>
<keyword evidence="2" id="KW-1185">Reference proteome</keyword>
<proteinExistence type="predicted"/>
<dbReference type="RefSeq" id="WP_284274287.1">
    <property type="nucleotide sequence ID" value="NZ_BSOW01000042.1"/>
</dbReference>